<dbReference type="GO" id="GO:0003964">
    <property type="term" value="F:RNA-directed DNA polymerase activity"/>
    <property type="evidence" value="ECO:0007669"/>
    <property type="project" value="UniProtKB-KW"/>
</dbReference>
<sequence>ASTLNNLEPMISPSFVEYNYEVLESLLRERRKHMRNEDLRTELEYFSKEYDEEREMERGPREPGKLHLPRKQRLWGFKDRRNELLS</sequence>
<name>A0A699HQ90_TANCI</name>
<feature type="non-terminal residue" evidence="1">
    <location>
        <position position="1"/>
    </location>
</feature>
<accession>A0A699HQ90</accession>
<dbReference type="EMBL" id="BKCJ010175173">
    <property type="protein sequence ID" value="GEY39814.1"/>
    <property type="molecule type" value="Genomic_DNA"/>
</dbReference>
<dbReference type="AlphaFoldDB" id="A0A699HQ90"/>
<proteinExistence type="predicted"/>
<evidence type="ECO:0000313" key="1">
    <source>
        <dbReference type="EMBL" id="GEY39814.1"/>
    </source>
</evidence>
<organism evidence="1">
    <name type="scientific">Tanacetum cinerariifolium</name>
    <name type="common">Dalmatian daisy</name>
    <name type="synonym">Chrysanthemum cinerariifolium</name>
    <dbReference type="NCBI Taxonomy" id="118510"/>
    <lineage>
        <taxon>Eukaryota</taxon>
        <taxon>Viridiplantae</taxon>
        <taxon>Streptophyta</taxon>
        <taxon>Embryophyta</taxon>
        <taxon>Tracheophyta</taxon>
        <taxon>Spermatophyta</taxon>
        <taxon>Magnoliopsida</taxon>
        <taxon>eudicotyledons</taxon>
        <taxon>Gunneridae</taxon>
        <taxon>Pentapetalae</taxon>
        <taxon>asterids</taxon>
        <taxon>campanulids</taxon>
        <taxon>Asterales</taxon>
        <taxon>Asteraceae</taxon>
        <taxon>Asteroideae</taxon>
        <taxon>Anthemideae</taxon>
        <taxon>Anthemidinae</taxon>
        <taxon>Tanacetum</taxon>
    </lineage>
</organism>
<keyword evidence="1" id="KW-0548">Nucleotidyltransferase</keyword>
<keyword evidence="1" id="KW-0808">Transferase</keyword>
<protein>
    <submittedName>
        <fullName evidence="1">Reverse transcriptase domain-containing protein</fullName>
    </submittedName>
</protein>
<keyword evidence="1" id="KW-0695">RNA-directed DNA polymerase</keyword>
<gene>
    <name evidence="1" type="ORF">Tci_411788</name>
</gene>
<reference evidence="1" key="1">
    <citation type="journal article" date="2019" name="Sci. Rep.">
        <title>Draft genome of Tanacetum cinerariifolium, the natural source of mosquito coil.</title>
        <authorList>
            <person name="Yamashiro T."/>
            <person name="Shiraishi A."/>
            <person name="Satake H."/>
            <person name="Nakayama K."/>
        </authorList>
    </citation>
    <scope>NUCLEOTIDE SEQUENCE</scope>
</reference>
<comment type="caution">
    <text evidence="1">The sequence shown here is derived from an EMBL/GenBank/DDBJ whole genome shotgun (WGS) entry which is preliminary data.</text>
</comment>